<evidence type="ECO:0000313" key="8">
    <source>
        <dbReference type="RefSeq" id="XP_028269085.1"/>
    </source>
</evidence>
<evidence type="ECO:0000256" key="3">
    <source>
        <dbReference type="ARBA" id="ARBA00023136"/>
    </source>
</evidence>
<feature type="chain" id="PRO_5027574826" evidence="5">
    <location>
        <begin position="19"/>
        <end position="363"/>
    </location>
</feature>
<reference evidence="8" key="1">
    <citation type="submission" date="2025-08" db="UniProtKB">
        <authorList>
            <consortium name="RefSeq"/>
        </authorList>
    </citation>
    <scope>IDENTIFICATION</scope>
</reference>
<dbReference type="InterPro" id="IPR036179">
    <property type="entry name" value="Ig-like_dom_sf"/>
</dbReference>
<feature type="transmembrane region" description="Helical" evidence="4">
    <location>
        <begin position="184"/>
        <end position="204"/>
    </location>
</feature>
<organism evidence="7 8">
    <name type="scientific">Parambassis ranga</name>
    <name type="common">Indian glassy fish</name>
    <dbReference type="NCBI Taxonomy" id="210632"/>
    <lineage>
        <taxon>Eukaryota</taxon>
        <taxon>Metazoa</taxon>
        <taxon>Chordata</taxon>
        <taxon>Craniata</taxon>
        <taxon>Vertebrata</taxon>
        <taxon>Euteleostomi</taxon>
        <taxon>Actinopterygii</taxon>
        <taxon>Neopterygii</taxon>
        <taxon>Teleostei</taxon>
        <taxon>Neoteleostei</taxon>
        <taxon>Acanthomorphata</taxon>
        <taxon>Ovalentaria</taxon>
        <taxon>Ambassidae</taxon>
        <taxon>Parambassis</taxon>
    </lineage>
</organism>
<dbReference type="PANTHER" id="PTHR11860">
    <property type="entry name" value="POLYMERIC-IMMUNOGLOBULIN RECEPTOR"/>
    <property type="match status" value="1"/>
</dbReference>
<keyword evidence="7" id="KW-1185">Reference proteome</keyword>
<dbReference type="SUPFAM" id="SSF48726">
    <property type="entry name" value="Immunoglobulin"/>
    <property type="match status" value="1"/>
</dbReference>
<feature type="domain" description="Immunoglobulin V-set" evidence="6">
    <location>
        <begin position="23"/>
        <end position="116"/>
    </location>
</feature>
<dbReference type="Pfam" id="PF07686">
    <property type="entry name" value="V-set"/>
    <property type="match status" value="1"/>
</dbReference>
<keyword evidence="5" id="KW-0732">Signal</keyword>
<feature type="signal peptide" evidence="5">
    <location>
        <begin position="1"/>
        <end position="18"/>
    </location>
</feature>
<dbReference type="InterPro" id="IPR013106">
    <property type="entry name" value="Ig_V-set"/>
</dbReference>
<evidence type="ECO:0000259" key="6">
    <source>
        <dbReference type="Pfam" id="PF07686"/>
    </source>
</evidence>
<accession>A0A6P7ILI0</accession>
<dbReference type="Proteomes" id="UP000515145">
    <property type="component" value="Chromosome 1"/>
</dbReference>
<dbReference type="GO" id="GO:0004888">
    <property type="term" value="F:transmembrane signaling receptor activity"/>
    <property type="evidence" value="ECO:0007669"/>
    <property type="project" value="TreeGrafter"/>
</dbReference>
<dbReference type="RefSeq" id="XP_028269085.1">
    <property type="nucleotide sequence ID" value="XM_028413284.1"/>
</dbReference>
<comment type="subcellular location">
    <subcellularLocation>
        <location evidence="1">Membrane</location>
    </subcellularLocation>
</comment>
<evidence type="ECO:0000256" key="5">
    <source>
        <dbReference type="SAM" id="SignalP"/>
    </source>
</evidence>
<name>A0A6P7ILI0_9TELE</name>
<protein>
    <submittedName>
        <fullName evidence="8">CMRF35-like molecule 8</fullName>
    </submittedName>
</protein>
<dbReference type="PANTHER" id="PTHR11860:SF118">
    <property type="entry name" value="CMRF35-LIKE MOLECULE 3-RELATED"/>
    <property type="match status" value="1"/>
</dbReference>
<evidence type="ECO:0000256" key="4">
    <source>
        <dbReference type="SAM" id="Phobius"/>
    </source>
</evidence>
<dbReference type="GeneID" id="114440790"/>
<gene>
    <name evidence="8" type="primary">LOC114440790</name>
</gene>
<dbReference type="InterPro" id="IPR050671">
    <property type="entry name" value="CD300_family_receptors"/>
</dbReference>
<keyword evidence="2 4" id="KW-0812">Transmembrane</keyword>
<proteinExistence type="predicted"/>
<dbReference type="OrthoDB" id="9805957at2759"/>
<dbReference type="InterPro" id="IPR013783">
    <property type="entry name" value="Ig-like_fold"/>
</dbReference>
<sequence>MRSISVFCCLLYASLTDGSKIIVEGTEGGNVSFQCSHKHAWNIPKYLCNDQCKTANDILVTVESGRRAETVRISLVDFGNGSFTVTFTQLRLSDSHTYWCGVARLGFDTYTKVLLTVKKAVANETTVIPEVFPTSHYQNLTATQVTAEPGPSPPTSVWTGGKNIYFTASNFTEGGEQSLSRGTVVYATLGGVALIFILVLVTHFRKCREVSKPHPHVCPNSTDLSNADEKEMSCVYENIDEGMQYVKKLSESTSVSIHQYGSAESSSEPLHIYENIPPSQGSRLLPAVDKNEANSVSDIYINPLPSLICESSHTEEPTMCKHTKDRAADEPPPLTGSCSDAAEIKPRTLWFGLDLSGISESSF</sequence>
<dbReference type="Gene3D" id="2.60.40.10">
    <property type="entry name" value="Immunoglobulins"/>
    <property type="match status" value="1"/>
</dbReference>
<evidence type="ECO:0000256" key="1">
    <source>
        <dbReference type="ARBA" id="ARBA00004370"/>
    </source>
</evidence>
<dbReference type="InParanoid" id="A0A6P7ILI0"/>
<keyword evidence="3 4" id="KW-0472">Membrane</keyword>
<keyword evidence="4" id="KW-1133">Transmembrane helix</keyword>
<evidence type="ECO:0000256" key="2">
    <source>
        <dbReference type="ARBA" id="ARBA00022692"/>
    </source>
</evidence>
<dbReference type="AlphaFoldDB" id="A0A6P7ILI0"/>
<dbReference type="GO" id="GO:0005886">
    <property type="term" value="C:plasma membrane"/>
    <property type="evidence" value="ECO:0007669"/>
    <property type="project" value="TreeGrafter"/>
</dbReference>
<evidence type="ECO:0000313" key="7">
    <source>
        <dbReference type="Proteomes" id="UP000515145"/>
    </source>
</evidence>